<protein>
    <submittedName>
        <fullName evidence="1">Uncharacterized protein</fullName>
    </submittedName>
</protein>
<dbReference type="EMBL" id="MK573636">
    <property type="protein sequence ID" value="QBQ74147.1"/>
    <property type="molecule type" value="Genomic_DNA"/>
</dbReference>
<reference evidence="1 2" key="1">
    <citation type="submission" date="2019-02" db="EMBL/GenBank/DDBJ databases">
        <title>Isolation and characterization of three virulent bacteriophages and their application for multidrug-resistant Shiga-toxigenic Escherichia coli (STEC) O157 strains.</title>
        <authorList>
            <person name="Chen Y."/>
            <person name="Song J."/>
            <person name="Qian P."/>
            <person name="Li X."/>
        </authorList>
    </citation>
    <scope>NUCLEOTIDE SEQUENCE [LARGE SCALE GENOMIC DNA]</scope>
</reference>
<organism evidence="1 2">
    <name type="scientific">Escherichia phage vB_EcoM_PHB13</name>
    <dbReference type="NCBI Taxonomy" id="2562111"/>
    <lineage>
        <taxon>Viruses</taxon>
        <taxon>Duplodnaviria</taxon>
        <taxon>Heunggongvirae</taxon>
        <taxon>Uroviricota</taxon>
        <taxon>Caudoviricetes</taxon>
        <taxon>Pantevenvirales</taxon>
        <taxon>Straboviridae</taxon>
        <taxon>Krischvirus</taxon>
        <taxon>Krischvirus RB49</taxon>
    </lineage>
</organism>
<evidence type="ECO:0000313" key="1">
    <source>
        <dbReference type="EMBL" id="QBQ74147.1"/>
    </source>
</evidence>
<proteinExistence type="predicted"/>
<dbReference type="Proteomes" id="UP000298988">
    <property type="component" value="Segment"/>
</dbReference>
<evidence type="ECO:0000313" key="2">
    <source>
        <dbReference type="Proteomes" id="UP000298988"/>
    </source>
</evidence>
<name>A0A482MJF7_9CAUD</name>
<accession>A0A482MJF7</accession>
<sequence>MMYVMTPYSSRSYITPNKLYKFTPDERMSTYGYIKDDKGYKLFISLKSCAYLDDRPWTLIEEPKQPENKGLWNVLKKFLKK</sequence>